<evidence type="ECO:0000259" key="6">
    <source>
        <dbReference type="PROSITE" id="PS51774"/>
    </source>
</evidence>
<dbReference type="PANTHER" id="PTHR32258:SF28">
    <property type="entry name" value="PROTEIN NETWORKED 3A-RELATED"/>
    <property type="match status" value="1"/>
</dbReference>
<proteinExistence type="inferred from homology"/>
<evidence type="ECO:0000256" key="3">
    <source>
        <dbReference type="SAM" id="Coils"/>
    </source>
</evidence>
<dbReference type="InterPro" id="IPR051861">
    <property type="entry name" value="NET_actin-binding_domain"/>
</dbReference>
<evidence type="ECO:0000256" key="5">
    <source>
        <dbReference type="SAM" id="Phobius"/>
    </source>
</evidence>
<feature type="coiled-coil region" evidence="3">
    <location>
        <begin position="415"/>
        <end position="483"/>
    </location>
</feature>
<reference evidence="7" key="1">
    <citation type="submission" date="2023-10" db="EMBL/GenBank/DDBJ databases">
        <authorList>
            <person name="Domelevo Entfellner J.-B."/>
        </authorList>
    </citation>
    <scope>NUCLEOTIDE SEQUENCE</scope>
</reference>
<evidence type="ECO:0000313" key="8">
    <source>
        <dbReference type="Proteomes" id="UP001189624"/>
    </source>
</evidence>
<protein>
    <recommendedName>
        <fullName evidence="6">NAB domain-containing protein</fullName>
    </recommendedName>
</protein>
<sequence length="556" mass="62852">MEEEPHKTGVRERRGPNGDEIWEVGVEGNLMIRVARLDLKGWGRIRYFKTFYGPLLKRTTDSRTTLSNSVNLCLWGTNSGDIDFSGSHLTWDLADQGVLGLGVGVGLVALVGAQALVALDGVLALVDLVGVRALVAPVGVRALVALVGVLEDRASLGLVGFLVGVLMVYAAFYLHASTACAVVGCSKIVSSGDAAQAQACRLHIDKKPTNLSSYVTARAHSQRRAKQRFRFESVFGGITWRRTMKKENMAENMKNQPSLWWWLDSHITTNRSPWLQSTLSELNEKTRAMLKLIEEDADSFAKRAEMYYKKRPELVSMVEDLYRTHRSLAERYDQVKPDTTGIGHIVTGGSPFAAAKYQIEKLMTFSDTGYDTYSEHCDVYESEESEVDDPEQEDEEEEEGTDFLHNCTQKEQASLLVVSDEVMKLRDEVRRLNEENKDHRDQIKEKNTICDEVMMLREEIERLRDENETQKEQLKQKDEAKIEVIRQLSLAIDVLKQENVKMRNFIAKESTNKWKKPFDEINKLVGEFSMKLFNGAPKNQPSVELSRCGLKSFANN</sequence>
<dbReference type="GO" id="GO:0003779">
    <property type="term" value="F:actin binding"/>
    <property type="evidence" value="ECO:0007669"/>
    <property type="project" value="InterPro"/>
</dbReference>
<dbReference type="Proteomes" id="UP001189624">
    <property type="component" value="Chromosome 1"/>
</dbReference>
<accession>A0AA86VW18</accession>
<dbReference type="InterPro" id="IPR011684">
    <property type="entry name" value="NAB"/>
</dbReference>
<dbReference type="EMBL" id="OY731398">
    <property type="protein sequence ID" value="CAJ1879783.1"/>
    <property type="molecule type" value="Genomic_DNA"/>
</dbReference>
<dbReference type="Gramene" id="rna-AYBTSS11_LOCUS2648">
    <property type="protein sequence ID" value="CAJ1879783.1"/>
    <property type="gene ID" value="gene-AYBTSS11_LOCUS2648"/>
</dbReference>
<feature type="transmembrane region" description="Helical" evidence="5">
    <location>
        <begin position="98"/>
        <end position="117"/>
    </location>
</feature>
<feature type="transmembrane region" description="Helical" evidence="5">
    <location>
        <begin position="129"/>
        <end position="149"/>
    </location>
</feature>
<feature type="transmembrane region" description="Helical" evidence="5">
    <location>
        <begin position="156"/>
        <end position="176"/>
    </location>
</feature>
<keyword evidence="1 3" id="KW-0175">Coiled coil</keyword>
<name>A0AA86VW18_9FABA</name>
<keyword evidence="5" id="KW-1133">Transmembrane helix</keyword>
<evidence type="ECO:0000256" key="2">
    <source>
        <dbReference type="ARBA" id="ARBA00038006"/>
    </source>
</evidence>
<dbReference type="PANTHER" id="PTHR32258">
    <property type="entry name" value="PROTEIN NETWORKED 4A"/>
    <property type="match status" value="1"/>
</dbReference>
<dbReference type="AlphaFoldDB" id="A0AA86VW18"/>
<dbReference type="Pfam" id="PF07765">
    <property type="entry name" value="KIP1"/>
    <property type="match status" value="1"/>
</dbReference>
<evidence type="ECO:0000256" key="1">
    <source>
        <dbReference type="ARBA" id="ARBA00023054"/>
    </source>
</evidence>
<keyword evidence="5" id="KW-0472">Membrane</keyword>
<feature type="region of interest" description="Disordered" evidence="4">
    <location>
        <begin position="380"/>
        <end position="400"/>
    </location>
</feature>
<organism evidence="7 8">
    <name type="scientific">Sphenostylis stenocarpa</name>
    <dbReference type="NCBI Taxonomy" id="92480"/>
    <lineage>
        <taxon>Eukaryota</taxon>
        <taxon>Viridiplantae</taxon>
        <taxon>Streptophyta</taxon>
        <taxon>Embryophyta</taxon>
        <taxon>Tracheophyta</taxon>
        <taxon>Spermatophyta</taxon>
        <taxon>Magnoliopsida</taxon>
        <taxon>eudicotyledons</taxon>
        <taxon>Gunneridae</taxon>
        <taxon>Pentapetalae</taxon>
        <taxon>rosids</taxon>
        <taxon>fabids</taxon>
        <taxon>Fabales</taxon>
        <taxon>Fabaceae</taxon>
        <taxon>Papilionoideae</taxon>
        <taxon>50 kb inversion clade</taxon>
        <taxon>NPAAA clade</taxon>
        <taxon>indigoferoid/millettioid clade</taxon>
        <taxon>Phaseoleae</taxon>
        <taxon>Sphenostylis</taxon>
    </lineage>
</organism>
<evidence type="ECO:0000313" key="7">
    <source>
        <dbReference type="EMBL" id="CAJ1879783.1"/>
    </source>
</evidence>
<keyword evidence="8" id="KW-1185">Reference proteome</keyword>
<dbReference type="PROSITE" id="PS51774">
    <property type="entry name" value="NAB"/>
    <property type="match status" value="1"/>
</dbReference>
<comment type="similarity">
    <text evidence="2">Belongs to the NET family.</text>
</comment>
<evidence type="ECO:0000256" key="4">
    <source>
        <dbReference type="SAM" id="MobiDB-lite"/>
    </source>
</evidence>
<keyword evidence="5" id="KW-0812">Transmembrane</keyword>
<dbReference type="GO" id="GO:0005774">
    <property type="term" value="C:vacuolar membrane"/>
    <property type="evidence" value="ECO:0007669"/>
    <property type="project" value="TreeGrafter"/>
</dbReference>
<feature type="domain" description="NAB" evidence="6">
    <location>
        <begin position="258"/>
        <end position="339"/>
    </location>
</feature>
<gene>
    <name evidence="7" type="ORF">AYBTSS11_LOCUS2648</name>
</gene>